<sequence>MPPPEARETWRRAPRSGRWSVAAPAPGRRPPAVPPPPAPFATDPAVQWRRQAGQIRGARLYTVCSCGHWTWDDLLAKRHNLCVGCQSLCHPISSSVGGGGQMLLYTGAEESGWGEGGSNSKGRWRKGTQALQVQQGPSEAIPPQTLAAVKEAASHLAPDLAQKLLAQFVPKPPPQPQATPQAEWQRASQAKKASKEKLDKALARRAALDKEASDLDKHLDELMARDLENADILEQATRKLAVGVLKPAEPSPSKNVISLDDLFKDSAEKIKFDFGEELDVSGPAFSAEDREEFEKFKLEQSQQVKTLLHGALTSIKSQYKTHQEADADAQKPSAGASDAGAPAESAFAELVLPPTFSRRAAGYQRAREAAAALQSVPWHGAGGPPGRRAAWLACEAAWAEAVRLQEARDPFGHVEAIKTKEAWRDWMDEPARVLEQLQNAEYKITKAWDFQCIVCRVVMTSGAKSHLCGQKHWKELAKQASHAEPWSVCGLETQWVQAFKVSAVAVTSCSITSRARSPGMTAGSLGAWPTQQQRPRARQQRNRKRPGSRRSSSKPRSSNQLMSRPPQATTSSAAGSTGAPTASWILAGPGRTRVAATSSAGTARFATPGRWSGRPAPGCWSSASWIVWRGAASRRRSQAQSTGSSLKHGKASFFTGRSSWW</sequence>
<feature type="region of interest" description="Disordered" evidence="1">
    <location>
        <begin position="516"/>
        <end position="588"/>
    </location>
</feature>
<proteinExistence type="predicted"/>
<reference evidence="2" key="1">
    <citation type="submission" date="2023-10" db="EMBL/GenBank/DDBJ databases">
        <authorList>
            <person name="Chen Y."/>
            <person name="Shah S."/>
            <person name="Dougan E. K."/>
            <person name="Thang M."/>
            <person name="Chan C."/>
        </authorList>
    </citation>
    <scope>NUCLEOTIDE SEQUENCE [LARGE SCALE GENOMIC DNA]</scope>
</reference>
<comment type="caution">
    <text evidence="2">The sequence shown here is derived from an EMBL/GenBank/DDBJ whole genome shotgun (WGS) entry which is preliminary data.</text>
</comment>
<feature type="region of interest" description="Disordered" evidence="1">
    <location>
        <begin position="169"/>
        <end position="196"/>
    </location>
</feature>
<gene>
    <name evidence="2" type="ORF">PCOR1329_LOCUS56869</name>
</gene>
<evidence type="ECO:0000313" key="3">
    <source>
        <dbReference type="Proteomes" id="UP001189429"/>
    </source>
</evidence>
<feature type="compositionally biased region" description="Basic and acidic residues" evidence="1">
    <location>
        <begin position="1"/>
        <end position="11"/>
    </location>
</feature>
<organism evidence="2 3">
    <name type="scientific">Prorocentrum cordatum</name>
    <dbReference type="NCBI Taxonomy" id="2364126"/>
    <lineage>
        <taxon>Eukaryota</taxon>
        <taxon>Sar</taxon>
        <taxon>Alveolata</taxon>
        <taxon>Dinophyceae</taxon>
        <taxon>Prorocentrales</taxon>
        <taxon>Prorocentraceae</taxon>
        <taxon>Prorocentrum</taxon>
    </lineage>
</organism>
<feature type="compositionally biased region" description="Basic residues" evidence="1">
    <location>
        <begin position="535"/>
        <end position="553"/>
    </location>
</feature>
<name>A0ABN9VCR6_9DINO</name>
<evidence type="ECO:0000256" key="1">
    <source>
        <dbReference type="SAM" id="MobiDB-lite"/>
    </source>
</evidence>
<protein>
    <recommendedName>
        <fullName evidence="4">U1-type domain-containing protein</fullName>
    </recommendedName>
</protein>
<evidence type="ECO:0008006" key="4">
    <source>
        <dbReference type="Google" id="ProtNLM"/>
    </source>
</evidence>
<dbReference type="Proteomes" id="UP001189429">
    <property type="component" value="Unassembled WGS sequence"/>
</dbReference>
<feature type="compositionally biased region" description="Pro residues" evidence="1">
    <location>
        <begin position="27"/>
        <end position="39"/>
    </location>
</feature>
<keyword evidence="3" id="KW-1185">Reference proteome</keyword>
<accession>A0ABN9VCR6</accession>
<feature type="region of interest" description="Disordered" evidence="1">
    <location>
        <begin position="319"/>
        <end position="340"/>
    </location>
</feature>
<dbReference type="EMBL" id="CAUYUJ010017012">
    <property type="protein sequence ID" value="CAK0870885.1"/>
    <property type="molecule type" value="Genomic_DNA"/>
</dbReference>
<feature type="region of interest" description="Disordered" evidence="1">
    <location>
        <begin position="1"/>
        <end position="43"/>
    </location>
</feature>
<evidence type="ECO:0000313" key="2">
    <source>
        <dbReference type="EMBL" id="CAK0870885.1"/>
    </source>
</evidence>
<feature type="compositionally biased region" description="Low complexity" evidence="1">
    <location>
        <begin position="568"/>
        <end position="583"/>
    </location>
</feature>